<dbReference type="SUPFAM" id="SSF103481">
    <property type="entry name" value="Multidrug resistance efflux transporter EmrE"/>
    <property type="match status" value="2"/>
</dbReference>
<organism evidence="7 8">
    <name type="scientific">Clavelina lepadiformis</name>
    <name type="common">Light-bulb sea squirt</name>
    <name type="synonym">Ascidia lepadiformis</name>
    <dbReference type="NCBI Taxonomy" id="159417"/>
    <lineage>
        <taxon>Eukaryota</taxon>
        <taxon>Metazoa</taxon>
        <taxon>Chordata</taxon>
        <taxon>Tunicata</taxon>
        <taxon>Ascidiacea</taxon>
        <taxon>Aplousobranchia</taxon>
        <taxon>Clavelinidae</taxon>
        <taxon>Clavelina</taxon>
    </lineage>
</organism>
<protein>
    <recommendedName>
        <fullName evidence="6">EamA domain-containing protein</fullName>
    </recommendedName>
</protein>
<feature type="domain" description="EamA" evidence="6">
    <location>
        <begin position="38"/>
        <end position="173"/>
    </location>
</feature>
<dbReference type="Pfam" id="PF00892">
    <property type="entry name" value="EamA"/>
    <property type="match status" value="2"/>
</dbReference>
<sequence>MSNTSIEVAECLQNKDSDSEATTKNENDVKLKPPFYGFGVLCCVMSAVVYSFNSMLVKLIESVEGVELSCFRCAQTILMLMPYITYNWKYNSIDIFGPPGMFKFLLLRGFTGSCGMICLYQAVQRISVGDAVTLQFSYLIFTGIAGHFVLGDSLTVFDGIMSTVAMIGIVFISRPAFLFSGLGVTYSAENYVGVAFGLCSALFAGSTIIVLRKLGSPTHASLNILYYSLTGAFTTTVILLITGSFKSPCLYEVPYIILLAVTGVGGQVFMTIGLRYERAGTYSILRSFQICMIFILQVTVLHDTPSYLSLIGAGLMFTSLFAVASRKLYHTLQKQKRNED</sequence>
<gene>
    <name evidence="7" type="ORF">CVLEPA_LOCUS5189</name>
</gene>
<evidence type="ECO:0000256" key="2">
    <source>
        <dbReference type="ARBA" id="ARBA00022692"/>
    </source>
</evidence>
<feature type="transmembrane region" description="Helical" evidence="5">
    <location>
        <begin position="191"/>
        <end position="212"/>
    </location>
</feature>
<dbReference type="PANTHER" id="PTHR22911:SF6">
    <property type="entry name" value="SOLUTE CARRIER FAMILY 35 MEMBER G1"/>
    <property type="match status" value="1"/>
</dbReference>
<accession>A0ABP0F894</accession>
<feature type="transmembrane region" description="Helical" evidence="5">
    <location>
        <begin position="35"/>
        <end position="52"/>
    </location>
</feature>
<name>A0ABP0F894_CLALP</name>
<evidence type="ECO:0000313" key="7">
    <source>
        <dbReference type="EMBL" id="CAK8675631.1"/>
    </source>
</evidence>
<reference evidence="7 8" key="1">
    <citation type="submission" date="2024-02" db="EMBL/GenBank/DDBJ databases">
        <authorList>
            <person name="Daric V."/>
            <person name="Darras S."/>
        </authorList>
    </citation>
    <scope>NUCLEOTIDE SEQUENCE [LARGE SCALE GENOMIC DNA]</scope>
</reference>
<feature type="transmembrane region" description="Helical" evidence="5">
    <location>
        <begin position="224"/>
        <end position="241"/>
    </location>
</feature>
<evidence type="ECO:0000313" key="8">
    <source>
        <dbReference type="Proteomes" id="UP001642483"/>
    </source>
</evidence>
<dbReference type="EMBL" id="CAWYQH010000024">
    <property type="protein sequence ID" value="CAK8675631.1"/>
    <property type="molecule type" value="Genomic_DNA"/>
</dbReference>
<comment type="caution">
    <text evidence="7">The sequence shown here is derived from an EMBL/GenBank/DDBJ whole genome shotgun (WGS) entry which is preliminary data.</text>
</comment>
<keyword evidence="3 5" id="KW-1133">Transmembrane helix</keyword>
<proteinExistence type="predicted"/>
<dbReference type="InterPro" id="IPR000620">
    <property type="entry name" value="EamA_dom"/>
</dbReference>
<keyword evidence="2 5" id="KW-0812">Transmembrane</keyword>
<evidence type="ECO:0000256" key="4">
    <source>
        <dbReference type="ARBA" id="ARBA00023136"/>
    </source>
</evidence>
<dbReference type="PANTHER" id="PTHR22911">
    <property type="entry name" value="ACYL-MALONYL CONDENSING ENZYME-RELATED"/>
    <property type="match status" value="1"/>
</dbReference>
<feature type="transmembrane region" description="Helical" evidence="5">
    <location>
        <begin position="284"/>
        <end position="301"/>
    </location>
</feature>
<feature type="transmembrane region" description="Helical" evidence="5">
    <location>
        <begin position="135"/>
        <end position="157"/>
    </location>
</feature>
<feature type="transmembrane region" description="Helical" evidence="5">
    <location>
        <begin position="164"/>
        <end position="185"/>
    </location>
</feature>
<feature type="domain" description="EamA" evidence="6">
    <location>
        <begin position="193"/>
        <end position="323"/>
    </location>
</feature>
<evidence type="ECO:0000256" key="3">
    <source>
        <dbReference type="ARBA" id="ARBA00022989"/>
    </source>
</evidence>
<dbReference type="Proteomes" id="UP001642483">
    <property type="component" value="Unassembled WGS sequence"/>
</dbReference>
<evidence type="ECO:0000256" key="5">
    <source>
        <dbReference type="SAM" id="Phobius"/>
    </source>
</evidence>
<evidence type="ECO:0000259" key="6">
    <source>
        <dbReference type="Pfam" id="PF00892"/>
    </source>
</evidence>
<dbReference type="InterPro" id="IPR037185">
    <property type="entry name" value="EmrE-like"/>
</dbReference>
<keyword evidence="4 5" id="KW-0472">Membrane</keyword>
<comment type="subcellular location">
    <subcellularLocation>
        <location evidence="1">Membrane</location>
        <topology evidence="1">Multi-pass membrane protein</topology>
    </subcellularLocation>
</comment>
<evidence type="ECO:0000256" key="1">
    <source>
        <dbReference type="ARBA" id="ARBA00004141"/>
    </source>
</evidence>
<feature type="transmembrane region" description="Helical" evidence="5">
    <location>
        <begin position="253"/>
        <end position="272"/>
    </location>
</feature>
<keyword evidence="8" id="KW-1185">Reference proteome</keyword>
<feature type="transmembrane region" description="Helical" evidence="5">
    <location>
        <begin position="105"/>
        <end position="123"/>
    </location>
</feature>
<feature type="transmembrane region" description="Helical" evidence="5">
    <location>
        <begin position="307"/>
        <end position="329"/>
    </location>
</feature>